<proteinExistence type="predicted"/>
<keyword evidence="2" id="KW-1133">Transmembrane helix</keyword>
<feature type="region of interest" description="Disordered" evidence="1">
    <location>
        <begin position="1"/>
        <end position="43"/>
    </location>
</feature>
<name>A0ABD2YBY6_9GENT</name>
<evidence type="ECO:0000256" key="2">
    <source>
        <dbReference type="SAM" id="Phobius"/>
    </source>
</evidence>
<keyword evidence="2" id="KW-0812">Transmembrane</keyword>
<dbReference type="AlphaFoldDB" id="A0ABD2YBY6"/>
<feature type="transmembrane region" description="Helical" evidence="2">
    <location>
        <begin position="151"/>
        <end position="167"/>
    </location>
</feature>
<protein>
    <recommendedName>
        <fullName evidence="5">PRA1 family protein</fullName>
    </recommendedName>
</protein>
<evidence type="ECO:0000313" key="4">
    <source>
        <dbReference type="Proteomes" id="UP001630127"/>
    </source>
</evidence>
<evidence type="ECO:0008006" key="5">
    <source>
        <dbReference type="Google" id="ProtNLM"/>
    </source>
</evidence>
<organism evidence="3 4">
    <name type="scientific">Cinchona calisaya</name>
    <dbReference type="NCBI Taxonomy" id="153742"/>
    <lineage>
        <taxon>Eukaryota</taxon>
        <taxon>Viridiplantae</taxon>
        <taxon>Streptophyta</taxon>
        <taxon>Embryophyta</taxon>
        <taxon>Tracheophyta</taxon>
        <taxon>Spermatophyta</taxon>
        <taxon>Magnoliopsida</taxon>
        <taxon>eudicotyledons</taxon>
        <taxon>Gunneridae</taxon>
        <taxon>Pentapetalae</taxon>
        <taxon>asterids</taxon>
        <taxon>lamiids</taxon>
        <taxon>Gentianales</taxon>
        <taxon>Rubiaceae</taxon>
        <taxon>Cinchonoideae</taxon>
        <taxon>Cinchoneae</taxon>
        <taxon>Cinchona</taxon>
    </lineage>
</organism>
<evidence type="ECO:0000256" key="1">
    <source>
        <dbReference type="SAM" id="MobiDB-lite"/>
    </source>
</evidence>
<feature type="transmembrane region" description="Helical" evidence="2">
    <location>
        <begin position="173"/>
        <end position="192"/>
    </location>
</feature>
<gene>
    <name evidence="3" type="ORF">ACH5RR_037799</name>
</gene>
<dbReference type="EMBL" id="JBJUIK010000015">
    <property type="protein sequence ID" value="KAL3503350.1"/>
    <property type="molecule type" value="Genomic_DNA"/>
</dbReference>
<sequence>MATSSTSPPETKPLISPAPTVEVSRAASPPRKTPPIDTSTYLGTPPRHYPIRLDLGTYSITVVGFCDCNVLIRSASLSVVLFQYIWYLSSRHSPYRCVGGFAKSVVDVVTVSIAMALRLFLGFNIHHLNMLIGSTIVLHAFVRFMHVADDITIWDALLGILMQILIYTMPGDVYMSAAICLAFLGLILYRYASYSAPAMPVIEVKMTELQSC</sequence>
<accession>A0ABD2YBY6</accession>
<dbReference type="Proteomes" id="UP001630127">
    <property type="component" value="Unassembled WGS sequence"/>
</dbReference>
<keyword evidence="2" id="KW-0472">Membrane</keyword>
<keyword evidence="4" id="KW-1185">Reference proteome</keyword>
<comment type="caution">
    <text evidence="3">The sequence shown here is derived from an EMBL/GenBank/DDBJ whole genome shotgun (WGS) entry which is preliminary data.</text>
</comment>
<reference evidence="3 4" key="1">
    <citation type="submission" date="2024-11" db="EMBL/GenBank/DDBJ databases">
        <title>A near-complete genome assembly of Cinchona calisaya.</title>
        <authorList>
            <person name="Lian D.C."/>
            <person name="Zhao X.W."/>
            <person name="Wei L."/>
        </authorList>
    </citation>
    <scope>NUCLEOTIDE SEQUENCE [LARGE SCALE GENOMIC DNA]</scope>
    <source>
        <tissue evidence="3">Nenye</tissue>
    </source>
</reference>
<feature type="transmembrane region" description="Helical" evidence="2">
    <location>
        <begin position="127"/>
        <end position="144"/>
    </location>
</feature>
<evidence type="ECO:0000313" key="3">
    <source>
        <dbReference type="EMBL" id="KAL3503350.1"/>
    </source>
</evidence>